<keyword evidence="4" id="KW-1185">Reference proteome</keyword>
<reference evidence="3 4" key="1">
    <citation type="submission" date="2024-06" db="EMBL/GenBank/DDBJ databases">
        <title>The Natural Products Discovery Center: Release of the First 8490 Sequenced Strains for Exploring Actinobacteria Biosynthetic Diversity.</title>
        <authorList>
            <person name="Kalkreuter E."/>
            <person name="Kautsar S.A."/>
            <person name="Yang D."/>
            <person name="Bader C.D."/>
            <person name="Teijaro C.N."/>
            <person name="Fluegel L."/>
            <person name="Davis C.M."/>
            <person name="Simpson J.R."/>
            <person name="Lauterbach L."/>
            <person name="Steele A.D."/>
            <person name="Gui C."/>
            <person name="Meng S."/>
            <person name="Li G."/>
            <person name="Viehrig K."/>
            <person name="Ye F."/>
            <person name="Su P."/>
            <person name="Kiefer A.F."/>
            <person name="Nichols A."/>
            <person name="Cepeda A.J."/>
            <person name="Yan W."/>
            <person name="Fan B."/>
            <person name="Jiang Y."/>
            <person name="Adhikari A."/>
            <person name="Zheng C.-J."/>
            <person name="Schuster L."/>
            <person name="Cowan T.M."/>
            <person name="Smanski M.J."/>
            <person name="Chevrette M.G."/>
            <person name="De Carvalho L.P.S."/>
            <person name="Shen B."/>
        </authorList>
    </citation>
    <scope>NUCLEOTIDE SEQUENCE [LARGE SCALE GENOMIC DNA]</scope>
    <source>
        <strain evidence="3 4">NPDC049344</strain>
    </source>
</reference>
<protein>
    <recommendedName>
        <fullName evidence="5">Sortase</fullName>
    </recommendedName>
</protein>
<proteinExistence type="predicted"/>
<feature type="transmembrane region" description="Helical" evidence="1">
    <location>
        <begin position="139"/>
        <end position="157"/>
    </location>
</feature>
<evidence type="ECO:0000313" key="4">
    <source>
        <dbReference type="Proteomes" id="UP001552521"/>
    </source>
</evidence>
<evidence type="ECO:0000256" key="1">
    <source>
        <dbReference type="SAM" id="Phobius"/>
    </source>
</evidence>
<dbReference type="EMBL" id="JBFAQK010000010">
    <property type="protein sequence ID" value="MEV4681236.1"/>
    <property type="molecule type" value="Genomic_DNA"/>
</dbReference>
<name>A0ABV3HS19_9ACTN</name>
<accession>A0ABV3HS19</accession>
<keyword evidence="1" id="KW-0812">Transmembrane</keyword>
<organism evidence="3 4">
    <name type="scientific">Streptomyces kurssanovii</name>
    <dbReference type="NCBI Taxonomy" id="67312"/>
    <lineage>
        <taxon>Bacteria</taxon>
        <taxon>Bacillati</taxon>
        <taxon>Actinomycetota</taxon>
        <taxon>Actinomycetes</taxon>
        <taxon>Kitasatosporales</taxon>
        <taxon>Streptomycetaceae</taxon>
        <taxon>Streptomyces</taxon>
    </lineage>
</organism>
<feature type="chain" id="PRO_5046475511" description="Sortase" evidence="2">
    <location>
        <begin position="22"/>
        <end position="167"/>
    </location>
</feature>
<keyword evidence="2" id="KW-0732">Signal</keyword>
<evidence type="ECO:0008006" key="5">
    <source>
        <dbReference type="Google" id="ProtNLM"/>
    </source>
</evidence>
<keyword evidence="1" id="KW-0472">Membrane</keyword>
<evidence type="ECO:0000313" key="3">
    <source>
        <dbReference type="EMBL" id="MEV4681236.1"/>
    </source>
</evidence>
<keyword evidence="1" id="KW-1133">Transmembrane helix</keyword>
<sequence>MRTTARLLTGIAMALATTGLAAQGAYASGFGELEVYPSPATPGTKITVNTTACGKDGHGVGDARSLGAGEFKLWPGTHKEVAVGRFTVPEDTRPGTYGIEVRCKNGKEATGDLEVRHREPSGHVRTGVGGSVGPDTTQIAAGAAVLTAAAVGGTLLLRRRASGAQRG</sequence>
<dbReference type="Proteomes" id="UP001552521">
    <property type="component" value="Unassembled WGS sequence"/>
</dbReference>
<comment type="caution">
    <text evidence="3">The sequence shown here is derived from an EMBL/GenBank/DDBJ whole genome shotgun (WGS) entry which is preliminary data.</text>
</comment>
<feature type="signal peptide" evidence="2">
    <location>
        <begin position="1"/>
        <end position="21"/>
    </location>
</feature>
<gene>
    <name evidence="3" type="ORF">AB0K36_10710</name>
</gene>
<evidence type="ECO:0000256" key="2">
    <source>
        <dbReference type="SAM" id="SignalP"/>
    </source>
</evidence>
<dbReference type="RefSeq" id="WP_189468064.1">
    <property type="nucleotide sequence ID" value="NZ_JBFAQK010000010.1"/>
</dbReference>